<dbReference type="PANTHER" id="PTHR32114">
    <property type="entry name" value="ABC TRANSPORTER ABCH.3"/>
    <property type="match status" value="1"/>
</dbReference>
<keyword evidence="4" id="KW-0540">Nuclease</keyword>
<protein>
    <submittedName>
        <fullName evidence="4">Exonuclease, dsDNA, ATP-dependent</fullName>
    </submittedName>
</protein>
<dbReference type="Pfam" id="PF13558">
    <property type="entry name" value="SbcC_Walker_B"/>
    <property type="match status" value="1"/>
</dbReference>
<dbReference type="Proteomes" id="UP000294820">
    <property type="component" value="Chromosome 1"/>
</dbReference>
<keyword evidence="1" id="KW-0175">Coiled coil</keyword>
<evidence type="ECO:0000256" key="2">
    <source>
        <dbReference type="SAM" id="MobiDB-lite"/>
    </source>
</evidence>
<dbReference type="SUPFAM" id="SSF52540">
    <property type="entry name" value="P-loop containing nucleoside triphosphate hydrolases"/>
    <property type="match status" value="1"/>
</dbReference>
<dbReference type="GO" id="GO:0004527">
    <property type="term" value="F:exonuclease activity"/>
    <property type="evidence" value="ECO:0007669"/>
    <property type="project" value="UniProtKB-KW"/>
</dbReference>
<name>A0A375ADF5_9GAMM</name>
<accession>A0A375ADF5</accession>
<feature type="region of interest" description="Disordered" evidence="2">
    <location>
        <begin position="253"/>
        <end position="303"/>
    </location>
</feature>
<dbReference type="RefSeq" id="WP_035340459.1">
    <property type="nucleotide sequence ID" value="NZ_LT615367.1"/>
</dbReference>
<dbReference type="PANTHER" id="PTHR32114:SF2">
    <property type="entry name" value="ABC TRANSPORTER ABCH.3"/>
    <property type="match status" value="1"/>
</dbReference>
<keyword evidence="4" id="KW-0378">Hydrolase</keyword>
<dbReference type="InterPro" id="IPR027417">
    <property type="entry name" value="P-loop_NTPase"/>
</dbReference>
<organism evidence="4 5">
    <name type="scientific">Dickeya aquatica</name>
    <dbReference type="NCBI Taxonomy" id="1401087"/>
    <lineage>
        <taxon>Bacteria</taxon>
        <taxon>Pseudomonadati</taxon>
        <taxon>Pseudomonadota</taxon>
        <taxon>Gammaproteobacteria</taxon>
        <taxon>Enterobacterales</taxon>
        <taxon>Pectobacteriaceae</taxon>
        <taxon>Dickeya</taxon>
    </lineage>
</organism>
<proteinExistence type="predicted"/>
<feature type="coiled-coil region" evidence="1">
    <location>
        <begin position="746"/>
        <end position="781"/>
    </location>
</feature>
<feature type="coiled-coil region" evidence="1">
    <location>
        <begin position="871"/>
        <end position="989"/>
    </location>
</feature>
<keyword evidence="4" id="KW-0269">Exonuclease</keyword>
<evidence type="ECO:0000256" key="1">
    <source>
        <dbReference type="SAM" id="Coils"/>
    </source>
</evidence>
<dbReference type="Pfam" id="PF13476">
    <property type="entry name" value="AAA_23"/>
    <property type="match status" value="1"/>
</dbReference>
<evidence type="ECO:0000259" key="3">
    <source>
        <dbReference type="Pfam" id="PF13476"/>
    </source>
</evidence>
<feature type="coiled-coil region" evidence="1">
    <location>
        <begin position="626"/>
        <end position="667"/>
    </location>
</feature>
<dbReference type="GO" id="GO:0006302">
    <property type="term" value="P:double-strand break repair"/>
    <property type="evidence" value="ECO:0007669"/>
    <property type="project" value="InterPro"/>
</dbReference>
<feature type="compositionally biased region" description="Basic and acidic residues" evidence="2">
    <location>
        <begin position="280"/>
        <end position="303"/>
    </location>
</feature>
<gene>
    <name evidence="4" type="primary">sbcC</name>
    <name evidence="4" type="ORF">DAQ1742_03257</name>
</gene>
<dbReference type="EMBL" id="LT615367">
    <property type="protein sequence ID" value="SLM64075.1"/>
    <property type="molecule type" value="Genomic_DNA"/>
</dbReference>
<evidence type="ECO:0000313" key="5">
    <source>
        <dbReference type="Proteomes" id="UP000294820"/>
    </source>
</evidence>
<dbReference type="InterPro" id="IPR038729">
    <property type="entry name" value="Rad50/SbcC_AAA"/>
</dbReference>
<feature type="coiled-coil region" evidence="1">
    <location>
        <begin position="529"/>
        <end position="563"/>
    </location>
</feature>
<reference evidence="4 5" key="1">
    <citation type="submission" date="2016-09" db="EMBL/GenBank/DDBJ databases">
        <authorList>
            <person name="Reverchon S."/>
            <person name="Nasser W."/>
            <person name="Leonard S."/>
            <person name="Brochier C."/>
            <person name="Duprey A."/>
        </authorList>
    </citation>
    <scope>NUCLEOTIDE SEQUENCE [LARGE SCALE GENOMIC DNA]</scope>
    <source>
        <strain evidence="4 5">174/2</strain>
    </source>
</reference>
<evidence type="ECO:0000313" key="4">
    <source>
        <dbReference type="EMBL" id="SLM64075.1"/>
    </source>
</evidence>
<dbReference type="Gene3D" id="3.40.50.300">
    <property type="entry name" value="P-loop containing nucleotide triphosphate hydrolases"/>
    <property type="match status" value="2"/>
</dbReference>
<feature type="domain" description="Rad50/SbcC-type AAA" evidence="3">
    <location>
        <begin position="5"/>
        <end position="209"/>
    </location>
</feature>
<dbReference type="GO" id="GO:0016887">
    <property type="term" value="F:ATP hydrolysis activity"/>
    <property type="evidence" value="ECO:0007669"/>
    <property type="project" value="InterPro"/>
</dbReference>
<dbReference type="KEGG" id="daq:DAQ1742_03257"/>
<keyword evidence="5" id="KW-1185">Reference proteome</keyword>
<sequence length="1227" mass="141369">MKILSLRLKNLNSLQGEWKIDFTREPFASNSLFAITGPTGAGKTTLLDAICLALYHQTPRLKVSPGQNELMTRHTADCLAEVEFEVKNVAYRAFWSQRRAHNSPDGNLQPPKVELALCAEGKILTDKVNDKLAMIDDITGLDFDRFTKSMMLSQGQFAAFLNADANQRAELLEELTGTDIYGHISERVFEKHKQAHIQLDTLKAKIATLELLSDEQRHSLEQQLDFIRQQEHSLSLQREEIMTHQRWHDTLLQHQQAQRQAKQQRDAFEQLQRQSQTQIEKLRRSEPAEKLRPQLNERDRAQKEKQRLQAQLTLLRQQLGRQQDAFSLLKIQLEKALIVRKQHAEQRQQQETLISERIQPLDHQISTLQTQRTQQQQALDSLLEQQKTLIAALSRVQRQREQTQQQLAEVENYRQQYSSHQFLGSHIPLWQAQFPQQQKWQQDLQVWQEKAAQQQIQSEYLEQQCASLTEKHLAQQKACERAQLLLNEHQQQYTQQEASQPLEALRQQLESHVAQQSDRQQLATHSAVLQQLLSQRTSLEAQYLDTQRRIAALEQQQTQLRQSHQRQAEHLADLEKRHELELRIVSLENERQQLQPGKECPLCGATHHPAVARYQALRPSETQIRLHALRQEVETLQASVVQATTQLQLQEQQREQQHNAIQRVQHDFDVLLQQCQIVSKRLLIDFDPLQSVTLNQWLEEASTKEQTLQSHIASRERSLRQIQESKDLLTSAEKLRLHTQQQLALNAQQRESLQLARDELRQSLEKTQRELQRLHDSLSQTLAIFQLQAPALAQQEDWLRQRQTEWLRWQESELEQHRCQPQLAAQEAEITASQQRLSDIETALNVGQQQLADTLGTLEQARQQRWQLMGNQSISDALAQLRQQSQVLEQDVQQSQQQWQHAQSQASRLNGEITSLEQQEQHIENQLQQAISAFTAALSAAGFADETTFGHALLNETERTQLLALEERLKQRRQQVETLQQQADNALEQHMVSRPESMPDGVSQEDIRQLIISLGTMAKAEVEHQGELQQQLASDQKQREKQRALLEAIARAELQCEDLSYLNQLIGSQKGDKFRRFAQGLTLDHLVFLANRQLSRLHGRYLLQRKTSDTLELQVADTWQADAVRDTRTLSGGESFLVSLSLALALSDLVSTKTRIDSLFLDEGFGTLDGETLDTALDVLDNLNASGKTIGVISHVEAMKDRIQVQIRVKKRNGLGISQLDNVYAVK</sequence>
<feature type="coiled-coil region" evidence="1">
    <location>
        <begin position="365"/>
        <end position="416"/>
    </location>
</feature>
<dbReference type="AlphaFoldDB" id="A0A375ADF5"/>